<dbReference type="InterPro" id="IPR002347">
    <property type="entry name" value="SDR_fam"/>
</dbReference>
<feature type="region of interest" description="Disordered" evidence="2">
    <location>
        <begin position="301"/>
        <end position="396"/>
    </location>
</feature>
<sequence>MNSTEDELAKAARKLGGMGVEESYHDPASRSRPRSASRSKSPSRPRPRSYSASQSPALNQGRFRLPVAPPRTASPDSPDSPATTEDDDQQQQPQQVCPSCLDLSYPLFRAFDSHPPILNSYSHTQCSTSPSQPHTSDHGSQSEPPSGSPTTLPPRYLLIEYHDLLQTSSFSEEGSGPKCLYCPLLHKAITLFWDDDPSSYYISKAPVADARSFRRILCLVQQPAASHPGGVHNVPATGTGTGTGTAGPKGGTLSLFKALLYDDYPDATFPHALTVRDSTSRIEFYCDEWDLVDLQRSAEGRKGVKEQGLDEDNQQLKGGDNPGLVFEDGSKDTATDMVDDGWTAEECGDAEELNASSKEDGDGSRKVEDMSEGNKDGQAAKGKETPTPTSQPPHPAIAFASHVPYAITLDRVVKLTTRWLSVCDSSHPKCAPEPHQLPRRLLDLHSGVKLIDTTTNPTINTSPLPPYITLSHCWGIPTPSSPPLLTTTVSTLSAHLSQIPWSSLPLLFRDVIQLVRSLGARYLWIDSLCILQDSEEDWLTESTNMSSIYAHAMLNVAATAQRDASTLFGEVEYFRTPKEPILSRAWVFQERLLSRRTLHFGSSEVLWECRSGCFCECGGIERGHVLSVRNLNNNAAARYRAPGSSKKEDVLESSGLLSPPLPLSRSSTFENGSSLTCGTIPKKVLFANLTSASPETTGSRLLHDFFLRCVEEYSFLSLTKELDRSFALAGIAKQIRSLLSPDDRYLAGLWLHDLPRALLWQPYRHKKVLRAGDNIPTWSWMSRSCYPVENISGYGRGRGAPTASKCSARYEHITRSGYEFELDDRLEVDIDPEKTWCEYEGGNEFGKPKGGQVTLTAACRWGVVWTTGTTRRSNEWTGRNSLVVAVQYDNGNGGEDSGDGGEGVLIPMAPDCPRQEDPKSVALLEKVLVVLFGGRKVDKEMGGSDADGPQFFLALREVEGREGVFQRIGFLESEWRVDLFDNAGFISSSNPVSTPTLNMGGDNTQPNQLVWLITGCSSGFGAEFVRQLLSSGDLVIATARNTAKLSHLQEIPHSENQLSLFQLDVTHSQESLNATVAEAIKVHGRIDVLINNAGYVAFGGWEDLGYKGFVKQFETNVFGVLKVTNAVLPHMRKRKSGSLVFISSSAGWKGMHFAGGYVGSKFALEGMVECLAQEVAPLDIRTLIVEPGEFRTPVLSEGKMLGKVSGIEDYKEASDDMKRYAGSHDSQQRGDPVKAVKITLDVVRKSLVADADWEKVLRLPLGPDCYEMIKQKCEDTLKMLGEWEGVTKSTDLDA</sequence>
<dbReference type="PANTHER" id="PTHR33112:SF13">
    <property type="entry name" value="HETEROKARYON INCOMPATIBILITY DOMAIN-CONTAINING PROTEIN"/>
    <property type="match status" value="1"/>
</dbReference>
<dbReference type="EMBL" id="JAUTDP010000008">
    <property type="protein sequence ID" value="KAK3396811.1"/>
    <property type="molecule type" value="Genomic_DNA"/>
</dbReference>
<evidence type="ECO:0000313" key="5">
    <source>
        <dbReference type="Proteomes" id="UP001281003"/>
    </source>
</evidence>
<evidence type="ECO:0000313" key="4">
    <source>
        <dbReference type="EMBL" id="KAK3396811.1"/>
    </source>
</evidence>
<feature type="compositionally biased region" description="Low complexity" evidence="2">
    <location>
        <begin position="48"/>
        <end position="57"/>
    </location>
</feature>
<dbReference type="PROSITE" id="PS00061">
    <property type="entry name" value="ADH_SHORT"/>
    <property type="match status" value="1"/>
</dbReference>
<feature type="compositionally biased region" description="Basic and acidic residues" evidence="2">
    <location>
        <begin position="357"/>
        <end position="375"/>
    </location>
</feature>
<dbReference type="InterPro" id="IPR036291">
    <property type="entry name" value="NAD(P)-bd_dom_sf"/>
</dbReference>
<dbReference type="SUPFAM" id="SSF51735">
    <property type="entry name" value="NAD(P)-binding Rossmann-fold domains"/>
    <property type="match status" value="1"/>
</dbReference>
<dbReference type="Gene3D" id="3.40.50.720">
    <property type="entry name" value="NAD(P)-binding Rossmann-like Domain"/>
    <property type="match status" value="1"/>
</dbReference>
<feature type="compositionally biased region" description="Polar residues" evidence="2">
    <location>
        <begin position="119"/>
        <end position="150"/>
    </location>
</feature>
<evidence type="ECO:0000256" key="2">
    <source>
        <dbReference type="SAM" id="MobiDB-lite"/>
    </source>
</evidence>
<feature type="region of interest" description="Disordered" evidence="2">
    <location>
        <begin position="1"/>
        <end position="95"/>
    </location>
</feature>
<dbReference type="PANTHER" id="PTHR33112">
    <property type="entry name" value="DOMAIN PROTEIN, PUTATIVE-RELATED"/>
    <property type="match status" value="1"/>
</dbReference>
<organism evidence="4 5">
    <name type="scientific">Sordaria brevicollis</name>
    <dbReference type="NCBI Taxonomy" id="83679"/>
    <lineage>
        <taxon>Eukaryota</taxon>
        <taxon>Fungi</taxon>
        <taxon>Dikarya</taxon>
        <taxon>Ascomycota</taxon>
        <taxon>Pezizomycotina</taxon>
        <taxon>Sordariomycetes</taxon>
        <taxon>Sordariomycetidae</taxon>
        <taxon>Sordariales</taxon>
        <taxon>Sordariaceae</taxon>
        <taxon>Sordaria</taxon>
    </lineage>
</organism>
<gene>
    <name evidence="4" type="ORF">B0T20DRAFT_356544</name>
</gene>
<accession>A0AAE0PBA7</accession>
<reference evidence="4" key="1">
    <citation type="journal article" date="2023" name="Mol. Phylogenet. Evol.">
        <title>Genome-scale phylogeny and comparative genomics of the fungal order Sordariales.</title>
        <authorList>
            <person name="Hensen N."/>
            <person name="Bonometti L."/>
            <person name="Westerberg I."/>
            <person name="Brannstrom I.O."/>
            <person name="Guillou S."/>
            <person name="Cros-Aarteil S."/>
            <person name="Calhoun S."/>
            <person name="Haridas S."/>
            <person name="Kuo A."/>
            <person name="Mondo S."/>
            <person name="Pangilinan J."/>
            <person name="Riley R."/>
            <person name="LaButti K."/>
            <person name="Andreopoulos B."/>
            <person name="Lipzen A."/>
            <person name="Chen C."/>
            <person name="Yan M."/>
            <person name="Daum C."/>
            <person name="Ng V."/>
            <person name="Clum A."/>
            <person name="Steindorff A."/>
            <person name="Ohm R.A."/>
            <person name="Martin F."/>
            <person name="Silar P."/>
            <person name="Natvig D.O."/>
            <person name="Lalanne C."/>
            <person name="Gautier V."/>
            <person name="Ament-Velasquez S.L."/>
            <person name="Kruys A."/>
            <person name="Hutchinson M.I."/>
            <person name="Powell A.J."/>
            <person name="Barry K."/>
            <person name="Miller A.N."/>
            <person name="Grigoriev I.V."/>
            <person name="Debuchy R."/>
            <person name="Gladieux P."/>
            <person name="Hiltunen Thoren M."/>
            <person name="Johannesson H."/>
        </authorList>
    </citation>
    <scope>NUCLEOTIDE SEQUENCE</scope>
    <source>
        <strain evidence="4">FGSC 1904</strain>
    </source>
</reference>
<dbReference type="Pfam" id="PF00106">
    <property type="entry name" value="adh_short"/>
    <property type="match status" value="1"/>
</dbReference>
<dbReference type="InterPro" id="IPR020904">
    <property type="entry name" value="Sc_DH/Rdtase_CS"/>
</dbReference>
<feature type="region of interest" description="Disordered" evidence="2">
    <location>
        <begin position="119"/>
        <end position="153"/>
    </location>
</feature>
<feature type="compositionally biased region" description="Acidic residues" evidence="2">
    <location>
        <begin position="337"/>
        <end position="352"/>
    </location>
</feature>
<comment type="caution">
    <text evidence="4">The sequence shown here is derived from an EMBL/GenBank/DDBJ whole genome shotgun (WGS) entry which is preliminary data.</text>
</comment>
<dbReference type="PRINTS" id="PR00081">
    <property type="entry name" value="GDHRDH"/>
</dbReference>
<name>A0AAE0PBA7_SORBR</name>
<protein>
    <recommendedName>
        <fullName evidence="3">Heterokaryon incompatibility domain-containing protein</fullName>
    </recommendedName>
</protein>
<dbReference type="InterPro" id="IPR010730">
    <property type="entry name" value="HET"/>
</dbReference>
<dbReference type="CDD" id="cd05374">
    <property type="entry name" value="17beta-HSD-like_SDR_c"/>
    <property type="match status" value="1"/>
</dbReference>
<evidence type="ECO:0000259" key="3">
    <source>
        <dbReference type="Pfam" id="PF06985"/>
    </source>
</evidence>
<reference evidence="4" key="2">
    <citation type="submission" date="2023-07" db="EMBL/GenBank/DDBJ databases">
        <authorList>
            <consortium name="Lawrence Berkeley National Laboratory"/>
            <person name="Haridas S."/>
            <person name="Hensen N."/>
            <person name="Bonometti L."/>
            <person name="Westerberg I."/>
            <person name="Brannstrom I.O."/>
            <person name="Guillou S."/>
            <person name="Cros-Aarteil S."/>
            <person name="Calhoun S."/>
            <person name="Kuo A."/>
            <person name="Mondo S."/>
            <person name="Pangilinan J."/>
            <person name="Riley R."/>
            <person name="LaButti K."/>
            <person name="Andreopoulos B."/>
            <person name="Lipzen A."/>
            <person name="Chen C."/>
            <person name="Yanf M."/>
            <person name="Daum C."/>
            <person name="Ng V."/>
            <person name="Clum A."/>
            <person name="Steindorff A."/>
            <person name="Ohm R."/>
            <person name="Martin F."/>
            <person name="Silar P."/>
            <person name="Natvig D."/>
            <person name="Lalanne C."/>
            <person name="Gautier V."/>
            <person name="Ament-velasquez S.L."/>
            <person name="Kruys A."/>
            <person name="Hutchinson M.I."/>
            <person name="Powell A.J."/>
            <person name="Barry K."/>
            <person name="Miller A.N."/>
            <person name="Grigoriev I.V."/>
            <person name="Debuchy R."/>
            <person name="Gladieux P."/>
            <person name="Thoren M.H."/>
            <person name="Johannesson H."/>
        </authorList>
    </citation>
    <scope>NUCLEOTIDE SEQUENCE</scope>
    <source>
        <strain evidence="4">FGSC 1904</strain>
    </source>
</reference>
<feature type="compositionally biased region" description="Basic residues" evidence="2">
    <location>
        <begin position="31"/>
        <end position="47"/>
    </location>
</feature>
<feature type="domain" description="Heterokaryon incompatibility" evidence="3">
    <location>
        <begin position="467"/>
        <end position="573"/>
    </location>
</feature>
<dbReference type="Proteomes" id="UP001281003">
    <property type="component" value="Unassembled WGS sequence"/>
</dbReference>
<dbReference type="PRINTS" id="PR00080">
    <property type="entry name" value="SDRFAMILY"/>
</dbReference>
<proteinExistence type="predicted"/>
<evidence type="ECO:0000256" key="1">
    <source>
        <dbReference type="ARBA" id="ARBA00022857"/>
    </source>
</evidence>
<feature type="compositionally biased region" description="Polar residues" evidence="2">
    <location>
        <begin position="74"/>
        <end position="83"/>
    </location>
</feature>
<dbReference type="Pfam" id="PF06985">
    <property type="entry name" value="HET"/>
    <property type="match status" value="1"/>
</dbReference>
<keyword evidence="1" id="KW-0521">NADP</keyword>
<keyword evidence="5" id="KW-1185">Reference proteome</keyword>